<dbReference type="InterPro" id="IPR011706">
    <property type="entry name" value="Cu-oxidase_C"/>
</dbReference>
<dbReference type="SUPFAM" id="SSF49503">
    <property type="entry name" value="Cupredoxins"/>
    <property type="match status" value="6"/>
</dbReference>
<evidence type="ECO:0000313" key="9">
    <source>
        <dbReference type="Proteomes" id="UP000612055"/>
    </source>
</evidence>
<accession>A0A835XHR6</accession>
<dbReference type="GO" id="GO:0016491">
    <property type="term" value="F:oxidoreductase activity"/>
    <property type="evidence" value="ECO:0007669"/>
    <property type="project" value="UniProtKB-KW"/>
</dbReference>
<dbReference type="FunFam" id="2.60.40.420:FF:000028">
    <property type="entry name" value="Ceruloplasmin"/>
    <property type="match status" value="1"/>
</dbReference>
<protein>
    <submittedName>
        <fullName evidence="8">Uncharacterized protein</fullName>
    </submittedName>
</protein>
<dbReference type="Pfam" id="PF07731">
    <property type="entry name" value="Cu-oxidase_2"/>
    <property type="match status" value="1"/>
</dbReference>
<dbReference type="PANTHER" id="PTHR11709:SF486">
    <property type="entry name" value="MULTICOPPER OXIDASE"/>
    <property type="match status" value="1"/>
</dbReference>
<dbReference type="Proteomes" id="UP000612055">
    <property type="component" value="Unassembled WGS sequence"/>
</dbReference>
<dbReference type="InterPro" id="IPR033138">
    <property type="entry name" value="Cu_oxidase_CS"/>
</dbReference>
<dbReference type="PROSITE" id="PS00080">
    <property type="entry name" value="MULTICOPPER_OXIDASE2"/>
    <property type="match status" value="1"/>
</dbReference>
<feature type="region of interest" description="Disordered" evidence="5">
    <location>
        <begin position="694"/>
        <end position="739"/>
    </location>
</feature>
<gene>
    <name evidence="8" type="ORF">HYH03_017507</name>
</gene>
<dbReference type="AlphaFoldDB" id="A0A835XHR6"/>
<dbReference type="OrthoDB" id="2121828at2759"/>
<dbReference type="PROSITE" id="PS00079">
    <property type="entry name" value="MULTICOPPER_OXIDASE1"/>
    <property type="match status" value="3"/>
</dbReference>
<comment type="similarity">
    <text evidence="1">Belongs to the multicopper oxidase family.</text>
</comment>
<keyword evidence="9" id="KW-1185">Reference proteome</keyword>
<keyword evidence="2" id="KW-0479">Metal-binding</keyword>
<keyword evidence="4" id="KW-0186">Copper</keyword>
<evidence type="ECO:0000313" key="8">
    <source>
        <dbReference type="EMBL" id="KAG2483629.1"/>
    </source>
</evidence>
<proteinExistence type="inferred from homology"/>
<reference evidence="8" key="1">
    <citation type="journal article" date="2020" name="bioRxiv">
        <title>Comparative genomics of Chlamydomonas.</title>
        <authorList>
            <person name="Craig R.J."/>
            <person name="Hasan A.R."/>
            <person name="Ness R.W."/>
            <person name="Keightley P.D."/>
        </authorList>
    </citation>
    <scope>NUCLEOTIDE SEQUENCE</scope>
    <source>
        <strain evidence="8">CCAP 11/70</strain>
    </source>
</reference>
<keyword evidence="3" id="KW-0560">Oxidoreductase</keyword>
<sequence length="1107" mass="116813">MAATAAKLLPPGTSRVGGTYAKAQYREYTDGSFKTLKKRGPEWDHLGNLGPALYGSVGDVIRIVFRNTLPFPANLVPTGGLVTWDGPAGSGSGSGSGLKSADLGPVPPGGVVTYLYRVPEEAGPPAGATVTSRMWLYRSSADPVGHDNAGLLGPLIVVARGAAGPRGGRPADVDREVVTIFQVVDETASALAAQHDPALTAGTSPSQNVMNGYVWCNAPPDSLVLHVGERVRWHVASVGSHDGLHNYHWHGHGVELNGHHVDQFTAIPTAAYSVNMRPDEPGVWLFHCHVNSHMGGGMAGVYTVKGPAAPLPASGGGGVQRTYFVAAEEVAWSYLGASGGDQCTSPAAPITSAHPGWPYVAGPTASSPRPAQAGAGGGDWGMGSVPMMGKTYTKTLYVEYTDETFTKPKLRGPSDEYLGLLGPVIRAEVGDTVKVVFRNKAKITCSLHAHGVRYDKGSEGTMYEDGSPPEQKLDDAVAPGQTYTYTWHVMDRSGPGPADPSSLVWLYHGHLDEAAESNAGLVGAIIITARGKARSPSDPSPADVDRELALLFTVTDEVTSSNFMTNLARVDPTLALQPARVEALLGVQAFKDAQLKHNINGFLYCNMPPPRVVLGERLRVHMLSVGSVKDTHTPHLGGPRFEALGQRSDSMQLSPGGLVSADVELTNPGTFEVQCRVAHHVMAGMRAHYIVVPPPTAESGSGSGTNTTESPSAANATDPASGSAPPSPPLPVARRPDGEVTRLSGVTRTYYVRVETVDWDYAPGGYIRCTRVDLSHDSSTYLQRGARALGSRYRKAVYREYTDASFATPRQQRACHGLTGPTLVAEVGDMLEVHLASALTDLPGYAVDLSPGGGLVEAGSQGPCAGGGALAPGESCTYRWLVPESAGPGPADFNTVAYAYTSAADVARAPSLGLAGLLVVAGRGQLVEAPSGEVLPRGVDVMLPLYWQIMDENSSPYLAANIAAAGLNESALGNLKENHGEDGMGATNADAMHQAHGAMGGDFHESNRIHAINGFTYCNLPRPKVRSGQTVRWLHLAYGSESEFHSPYFENQVVQADRMGWSTLPSLMPSTARVSDMRAGAPGTWLLYCDVHHDYEAGMIGQFDVEA</sequence>
<dbReference type="InterPro" id="IPR011707">
    <property type="entry name" value="Cu-oxidase-like_N"/>
</dbReference>
<dbReference type="PANTHER" id="PTHR11709">
    <property type="entry name" value="MULTI-COPPER OXIDASE"/>
    <property type="match status" value="1"/>
</dbReference>
<feature type="domain" description="Plastocyanin-like" evidence="6">
    <location>
        <begin position="200"/>
        <end position="305"/>
    </location>
</feature>
<dbReference type="GO" id="GO:0005507">
    <property type="term" value="F:copper ion binding"/>
    <property type="evidence" value="ECO:0007669"/>
    <property type="project" value="InterPro"/>
</dbReference>
<name>A0A835XHR6_9CHLO</name>
<organism evidence="8 9">
    <name type="scientific">Edaphochlamys debaryana</name>
    <dbReference type="NCBI Taxonomy" id="47281"/>
    <lineage>
        <taxon>Eukaryota</taxon>
        <taxon>Viridiplantae</taxon>
        <taxon>Chlorophyta</taxon>
        <taxon>core chlorophytes</taxon>
        <taxon>Chlorophyceae</taxon>
        <taxon>CS clade</taxon>
        <taxon>Chlamydomonadales</taxon>
        <taxon>Chlamydomonadales incertae sedis</taxon>
        <taxon>Edaphochlamys</taxon>
    </lineage>
</organism>
<comment type="caution">
    <text evidence="8">The sequence shown here is derived from an EMBL/GenBank/DDBJ whole genome shotgun (WGS) entry which is preliminary data.</text>
</comment>
<evidence type="ECO:0000256" key="3">
    <source>
        <dbReference type="ARBA" id="ARBA00023002"/>
    </source>
</evidence>
<dbReference type="InterPro" id="IPR002355">
    <property type="entry name" value="Cu_oxidase_Cu_BS"/>
</dbReference>
<evidence type="ECO:0000256" key="2">
    <source>
        <dbReference type="ARBA" id="ARBA00022723"/>
    </source>
</evidence>
<dbReference type="EMBL" id="JAEHOE010000170">
    <property type="protein sequence ID" value="KAG2483629.1"/>
    <property type="molecule type" value="Genomic_DNA"/>
</dbReference>
<feature type="domain" description="Plastocyanin-like" evidence="7">
    <location>
        <begin position="420"/>
        <end position="530"/>
    </location>
</feature>
<evidence type="ECO:0000259" key="6">
    <source>
        <dbReference type="Pfam" id="PF07731"/>
    </source>
</evidence>
<evidence type="ECO:0000259" key="7">
    <source>
        <dbReference type="Pfam" id="PF07732"/>
    </source>
</evidence>
<dbReference type="InterPro" id="IPR008972">
    <property type="entry name" value="Cupredoxin"/>
</dbReference>
<evidence type="ECO:0000256" key="4">
    <source>
        <dbReference type="ARBA" id="ARBA00023008"/>
    </source>
</evidence>
<evidence type="ECO:0000256" key="5">
    <source>
        <dbReference type="SAM" id="MobiDB-lite"/>
    </source>
</evidence>
<dbReference type="Gene3D" id="2.60.40.420">
    <property type="entry name" value="Cupredoxins - blue copper proteins"/>
    <property type="match status" value="5"/>
</dbReference>
<dbReference type="Pfam" id="PF07732">
    <property type="entry name" value="Cu-oxidase_3"/>
    <property type="match status" value="1"/>
</dbReference>
<evidence type="ECO:0000256" key="1">
    <source>
        <dbReference type="ARBA" id="ARBA00010609"/>
    </source>
</evidence>
<dbReference type="InterPro" id="IPR045087">
    <property type="entry name" value="Cu-oxidase_fam"/>
</dbReference>